<dbReference type="NCBIfam" id="NF033587">
    <property type="entry name" value="transpos_IS6"/>
    <property type="match status" value="1"/>
</dbReference>
<dbReference type="InterPro" id="IPR052183">
    <property type="entry name" value="IS_Transposase"/>
</dbReference>
<dbReference type="SUPFAM" id="SSF53098">
    <property type="entry name" value="Ribonuclease H-like"/>
    <property type="match status" value="1"/>
</dbReference>
<dbReference type="PANTHER" id="PTHR35528">
    <property type="entry name" value="BLL1675 PROTEIN"/>
    <property type="match status" value="1"/>
</dbReference>
<evidence type="ECO:0000313" key="5">
    <source>
        <dbReference type="EMBL" id="XDU97004.1"/>
    </source>
</evidence>
<dbReference type="GO" id="GO:0003677">
    <property type="term" value="F:DNA binding"/>
    <property type="evidence" value="ECO:0007669"/>
    <property type="project" value="UniProtKB-KW"/>
</dbReference>
<evidence type="ECO:0000256" key="2">
    <source>
        <dbReference type="ARBA" id="ARBA00023125"/>
    </source>
</evidence>
<dbReference type="GO" id="GO:0032196">
    <property type="term" value="P:transposition"/>
    <property type="evidence" value="ECO:0007669"/>
    <property type="project" value="UniProtKB-KW"/>
</dbReference>
<feature type="domain" description="DDE" evidence="4">
    <location>
        <begin position="70"/>
        <end position="203"/>
    </location>
</feature>
<evidence type="ECO:0000256" key="1">
    <source>
        <dbReference type="ARBA" id="ARBA00022578"/>
    </source>
</evidence>
<name>A0AB39W8M8_9FLAO</name>
<keyword evidence="1" id="KW-0815">Transposition</keyword>
<dbReference type="GO" id="GO:0006310">
    <property type="term" value="P:DNA recombination"/>
    <property type="evidence" value="ECO:0007669"/>
    <property type="project" value="UniProtKB-KW"/>
</dbReference>
<dbReference type="InterPro" id="IPR012337">
    <property type="entry name" value="RNaseH-like_sf"/>
</dbReference>
<evidence type="ECO:0000256" key="3">
    <source>
        <dbReference type="ARBA" id="ARBA00023172"/>
    </source>
</evidence>
<keyword evidence="2" id="KW-0238">DNA-binding</keyword>
<dbReference type="PANTHER" id="PTHR35528:SF3">
    <property type="entry name" value="BLL1675 PROTEIN"/>
    <property type="match status" value="1"/>
</dbReference>
<organism evidence="5">
    <name type="scientific">Flavobacterium sp. WC2409</name>
    <dbReference type="NCBI Taxonomy" id="3234139"/>
    <lineage>
        <taxon>Bacteria</taxon>
        <taxon>Pseudomonadati</taxon>
        <taxon>Bacteroidota</taxon>
        <taxon>Flavobacteriia</taxon>
        <taxon>Flavobacteriales</taxon>
        <taxon>Flavobacteriaceae</taxon>
        <taxon>Flavobacterium</taxon>
    </lineage>
</organism>
<dbReference type="Pfam" id="PF13610">
    <property type="entry name" value="DDE_Tnp_IS240"/>
    <property type="match status" value="1"/>
</dbReference>
<proteinExistence type="predicted"/>
<sequence length="221" mass="26540">MNIKGHCYPKSIILQAVYFKLRFTISYRDVEEIMKMRRVQVDHATIQRWVYKFAPFIEAKMSKRKRIVGSSWRMDETYIKVKGQWCYLYRAVDKSGNTVDFLLTKRRQRMSAQSFLIKAIANNCKPRIINIDKSVKNISAIKVYNKRSFSKITIRQCKYLNNIVEQDHRFIKWRILNGLRFKNFESARRTLSGIEFVHMLRKKQMINPRITMFKSFYKLVA</sequence>
<dbReference type="EMBL" id="CP165625">
    <property type="protein sequence ID" value="XDU97004.1"/>
    <property type="molecule type" value="Genomic_DNA"/>
</dbReference>
<reference evidence="5" key="1">
    <citation type="submission" date="2024-07" db="EMBL/GenBank/DDBJ databases">
        <authorList>
            <person name="Biller S.J."/>
        </authorList>
    </citation>
    <scope>NUCLEOTIDE SEQUENCE</scope>
    <source>
        <strain evidence="5">WC2409</strain>
    </source>
</reference>
<dbReference type="AlphaFoldDB" id="A0AB39W8M8"/>
<evidence type="ECO:0000259" key="4">
    <source>
        <dbReference type="Pfam" id="PF13610"/>
    </source>
</evidence>
<keyword evidence="3" id="KW-0233">DNA recombination</keyword>
<dbReference type="InterPro" id="IPR047930">
    <property type="entry name" value="Transpos_IS6"/>
</dbReference>
<gene>
    <name evidence="5" type="ORF">AB3G34_07780</name>
</gene>
<dbReference type="InterPro" id="IPR032874">
    <property type="entry name" value="DDE_dom"/>
</dbReference>
<protein>
    <submittedName>
        <fullName evidence="5">IS6 family transposase</fullName>
    </submittedName>
</protein>
<accession>A0AB39W8M8</accession>